<feature type="region of interest" description="Disordered" evidence="1">
    <location>
        <begin position="91"/>
        <end position="128"/>
    </location>
</feature>
<feature type="compositionally biased region" description="Polar residues" evidence="1">
    <location>
        <begin position="59"/>
        <end position="68"/>
    </location>
</feature>
<organism evidence="2 3">
    <name type="scientific">Phytophthora cactorum</name>
    <dbReference type="NCBI Taxonomy" id="29920"/>
    <lineage>
        <taxon>Eukaryota</taxon>
        <taxon>Sar</taxon>
        <taxon>Stramenopiles</taxon>
        <taxon>Oomycota</taxon>
        <taxon>Peronosporomycetes</taxon>
        <taxon>Peronosporales</taxon>
        <taxon>Peronosporaceae</taxon>
        <taxon>Phytophthora</taxon>
    </lineage>
</organism>
<dbReference type="Proteomes" id="UP000251314">
    <property type="component" value="Unassembled WGS sequence"/>
</dbReference>
<dbReference type="VEuPathDB" id="FungiDB:PC110_g2214"/>
<feature type="compositionally biased region" description="Low complexity" evidence="1">
    <location>
        <begin position="17"/>
        <end position="43"/>
    </location>
</feature>
<evidence type="ECO:0000313" key="2">
    <source>
        <dbReference type="EMBL" id="RAW41577.1"/>
    </source>
</evidence>
<feature type="region of interest" description="Disordered" evidence="1">
    <location>
        <begin position="17"/>
        <end position="69"/>
    </location>
</feature>
<comment type="caution">
    <text evidence="2">The sequence shown here is derived from an EMBL/GenBank/DDBJ whole genome shotgun (WGS) entry which is preliminary data.</text>
</comment>
<protein>
    <submittedName>
        <fullName evidence="2">Uncharacterized protein</fullName>
    </submittedName>
</protein>
<gene>
    <name evidence="2" type="ORF">PC110_g2214</name>
</gene>
<dbReference type="AlphaFoldDB" id="A0A329SXH8"/>
<reference evidence="2 3" key="1">
    <citation type="submission" date="2018-01" db="EMBL/GenBank/DDBJ databases">
        <title>Draft genome of the strawberry crown rot pathogen Phytophthora cactorum.</title>
        <authorList>
            <person name="Armitage A.D."/>
            <person name="Lysoe E."/>
            <person name="Nellist C.F."/>
            <person name="Harrison R.J."/>
            <person name="Brurberg M.B."/>
        </authorList>
    </citation>
    <scope>NUCLEOTIDE SEQUENCE [LARGE SCALE GENOMIC DNA]</scope>
    <source>
        <strain evidence="2 3">10300</strain>
    </source>
</reference>
<dbReference type="EMBL" id="MJFZ01000028">
    <property type="protein sequence ID" value="RAW41577.1"/>
    <property type="molecule type" value="Genomic_DNA"/>
</dbReference>
<sequence>MNWSPRKSRATALYSLSVSGRSSGSSSQGSQATSPVVSTSKSSPPAPIRRDSIAKPEISLQSHITEGTRSSLPLRLSRLALQARWINSASETRTLRDSGKCPSDSKPTNDDKAGDGLSAGTVRIELVR</sequence>
<evidence type="ECO:0000313" key="3">
    <source>
        <dbReference type="Proteomes" id="UP000251314"/>
    </source>
</evidence>
<proteinExistence type="predicted"/>
<name>A0A329SXH8_9STRA</name>
<accession>A0A329SXH8</accession>
<keyword evidence="3" id="KW-1185">Reference proteome</keyword>
<evidence type="ECO:0000256" key="1">
    <source>
        <dbReference type="SAM" id="MobiDB-lite"/>
    </source>
</evidence>